<reference evidence="2" key="2">
    <citation type="submission" date="2016-01" db="EMBL/GenBank/DDBJ databases">
        <authorList>
            <person name="McClelland M."/>
            <person name="Jain A."/>
            <person name="Saraogi P."/>
            <person name="Mendelson R."/>
            <person name="Westerman R."/>
            <person name="SanMiguel P."/>
            <person name="Csonka L."/>
        </authorList>
    </citation>
    <scope>NUCLEOTIDE SEQUENCE</scope>
    <source>
        <strain evidence="2">1</strain>
    </source>
</reference>
<dbReference type="InterPro" id="IPR005906">
    <property type="entry name" value="LysW"/>
</dbReference>
<dbReference type="EMBL" id="CP015193">
    <property type="protein sequence ID" value="ASJ16258.1"/>
    <property type="molecule type" value="Genomic_DNA"/>
</dbReference>
<dbReference type="KEGG" id="tch:CHITON_1980"/>
<name>A0A170SW57_9EURY</name>
<organism evidence="2 3">
    <name type="scientific">Thermococcus chitonophagus</name>
    <dbReference type="NCBI Taxonomy" id="54262"/>
    <lineage>
        <taxon>Archaea</taxon>
        <taxon>Methanobacteriati</taxon>
        <taxon>Methanobacteriota</taxon>
        <taxon>Thermococci</taxon>
        <taxon>Thermococcales</taxon>
        <taxon>Thermococcaceae</taxon>
        <taxon>Thermococcus</taxon>
    </lineage>
</organism>
<protein>
    <submittedName>
        <fullName evidence="2">Lysine biosynthesis protein LysW</fullName>
    </submittedName>
</protein>
<dbReference type="GeneID" id="33321668"/>
<evidence type="ECO:0000313" key="4">
    <source>
        <dbReference type="Proteomes" id="UP000250189"/>
    </source>
</evidence>
<dbReference type="PANTHER" id="PTHR40393">
    <property type="entry name" value="LYSINE BIOSYNTHESIS PROTEIN-RELATED-RELATED"/>
    <property type="match status" value="1"/>
</dbReference>
<gene>
    <name evidence="1" type="ORF">A3L04_03790</name>
    <name evidence="2" type="ORF">CHITON_1980</name>
</gene>
<keyword evidence="4" id="KW-1185">Reference proteome</keyword>
<dbReference type="OrthoDB" id="159847at2157"/>
<sequence length="55" mass="6023">MAKAECPVCGAEIELENVELHQIVECPVCGAELEVVSLNPLTLEEVPEVEEDWGE</sequence>
<dbReference type="NCBIfam" id="TIGR01206">
    <property type="entry name" value="lysW"/>
    <property type="match status" value="1"/>
</dbReference>
<reference evidence="3" key="1">
    <citation type="submission" date="2016-01" db="EMBL/GenBank/DDBJ databases">
        <authorList>
            <person name="Vorgias C.E."/>
        </authorList>
    </citation>
    <scope>NUCLEOTIDE SEQUENCE [LARGE SCALE GENOMIC DNA]</scope>
</reference>
<reference evidence="1 4" key="3">
    <citation type="submission" date="2016-04" db="EMBL/GenBank/DDBJ databases">
        <title>Complete genome sequence of Thermococcus chitonophagus type strain GC74.</title>
        <authorList>
            <person name="Oger P.M."/>
        </authorList>
    </citation>
    <scope>NUCLEOTIDE SEQUENCE [LARGE SCALE GENOMIC DNA]</scope>
    <source>
        <strain evidence="1 4">GC74</strain>
    </source>
</reference>
<evidence type="ECO:0000313" key="3">
    <source>
        <dbReference type="Proteomes" id="UP000093069"/>
    </source>
</evidence>
<dbReference type="STRING" id="54262.CHITON_1980"/>
<evidence type="ECO:0000313" key="2">
    <source>
        <dbReference type="EMBL" id="CUX78759.1"/>
    </source>
</evidence>
<dbReference type="RefSeq" id="WP_068579047.1">
    <property type="nucleotide sequence ID" value="NZ_CP015193.1"/>
</dbReference>
<dbReference type="Proteomes" id="UP000250189">
    <property type="component" value="Chromosome"/>
</dbReference>
<dbReference type="AlphaFoldDB" id="A0A170SW57"/>
<accession>A0A170SW57</accession>
<evidence type="ECO:0000313" key="1">
    <source>
        <dbReference type="EMBL" id="ASJ16258.1"/>
    </source>
</evidence>
<dbReference type="Proteomes" id="UP000093069">
    <property type="component" value="Chromosome I"/>
</dbReference>
<dbReference type="EMBL" id="LN999010">
    <property type="protein sequence ID" value="CUX78759.1"/>
    <property type="molecule type" value="Genomic_DNA"/>
</dbReference>
<dbReference type="PANTHER" id="PTHR40393:SF1">
    <property type="entry name" value="LYSINE BIOSYNTHESIS PROTEIN-RELATED"/>
    <property type="match status" value="1"/>
</dbReference>
<proteinExistence type="predicted"/>
<dbReference type="Pfam" id="PF21344">
    <property type="entry name" value="Zn_ribbon_LysW"/>
    <property type="match status" value="1"/>
</dbReference>
<dbReference type="Gene3D" id="2.20.28.160">
    <property type="match status" value="1"/>
</dbReference>